<dbReference type="SUPFAM" id="SSF46785">
    <property type="entry name" value="Winged helix' DNA-binding domain"/>
    <property type="match status" value="1"/>
</dbReference>
<keyword evidence="3 6" id="KW-0238">DNA-binding</keyword>
<evidence type="ECO:0000256" key="4">
    <source>
        <dbReference type="ARBA" id="ARBA00023163"/>
    </source>
</evidence>
<evidence type="ECO:0000256" key="1">
    <source>
        <dbReference type="ARBA" id="ARBA00009437"/>
    </source>
</evidence>
<dbReference type="PROSITE" id="PS50931">
    <property type="entry name" value="HTH_LYSR"/>
    <property type="match status" value="1"/>
</dbReference>
<dbReference type="RefSeq" id="WP_106583101.1">
    <property type="nucleotide sequence ID" value="NZ_PYGA01000007.1"/>
</dbReference>
<dbReference type="GO" id="GO:0003677">
    <property type="term" value="F:DNA binding"/>
    <property type="evidence" value="ECO:0007669"/>
    <property type="project" value="UniProtKB-KW"/>
</dbReference>
<dbReference type="InterPro" id="IPR000847">
    <property type="entry name" value="LysR_HTH_N"/>
</dbReference>
<name>A0A2P8DKP3_9ACTN</name>
<keyword evidence="7" id="KW-1185">Reference proteome</keyword>
<comment type="similarity">
    <text evidence="1">Belongs to the LysR transcriptional regulatory family.</text>
</comment>
<dbReference type="AlphaFoldDB" id="A0A2P8DKP3"/>
<feature type="domain" description="HTH lysR-type" evidence="5">
    <location>
        <begin position="2"/>
        <end position="59"/>
    </location>
</feature>
<reference evidence="6 7" key="1">
    <citation type="submission" date="2018-03" db="EMBL/GenBank/DDBJ databases">
        <title>Genomic Encyclopedia of Archaeal and Bacterial Type Strains, Phase II (KMG-II): from individual species to whole genera.</title>
        <authorList>
            <person name="Goeker M."/>
        </authorList>
    </citation>
    <scope>NUCLEOTIDE SEQUENCE [LARGE SCALE GENOMIC DNA]</scope>
    <source>
        <strain evidence="6 7">DSM 45312</strain>
    </source>
</reference>
<dbReference type="InterPro" id="IPR005119">
    <property type="entry name" value="LysR_subst-bd"/>
</dbReference>
<evidence type="ECO:0000256" key="3">
    <source>
        <dbReference type="ARBA" id="ARBA00023125"/>
    </source>
</evidence>
<keyword evidence="2" id="KW-0805">Transcription regulation</keyword>
<keyword evidence="4" id="KW-0804">Transcription</keyword>
<evidence type="ECO:0000259" key="5">
    <source>
        <dbReference type="PROSITE" id="PS50931"/>
    </source>
</evidence>
<dbReference type="PANTHER" id="PTHR30346">
    <property type="entry name" value="TRANSCRIPTIONAL DUAL REGULATOR HCAR-RELATED"/>
    <property type="match status" value="1"/>
</dbReference>
<dbReference type="GO" id="GO:0032993">
    <property type="term" value="C:protein-DNA complex"/>
    <property type="evidence" value="ECO:0007669"/>
    <property type="project" value="TreeGrafter"/>
</dbReference>
<comment type="caution">
    <text evidence="6">The sequence shown here is derived from an EMBL/GenBank/DDBJ whole genome shotgun (WGS) entry which is preliminary data.</text>
</comment>
<organism evidence="6 7">
    <name type="scientific">Murinocardiopsis flavida</name>
    <dbReference type="NCBI Taxonomy" id="645275"/>
    <lineage>
        <taxon>Bacteria</taxon>
        <taxon>Bacillati</taxon>
        <taxon>Actinomycetota</taxon>
        <taxon>Actinomycetes</taxon>
        <taxon>Streptosporangiales</taxon>
        <taxon>Nocardiopsidaceae</taxon>
        <taxon>Murinocardiopsis</taxon>
    </lineage>
</organism>
<gene>
    <name evidence="6" type="ORF">CLV63_107162</name>
</gene>
<dbReference type="GO" id="GO:0003700">
    <property type="term" value="F:DNA-binding transcription factor activity"/>
    <property type="evidence" value="ECO:0007669"/>
    <property type="project" value="InterPro"/>
</dbReference>
<dbReference type="EMBL" id="PYGA01000007">
    <property type="protein sequence ID" value="PSK97769.1"/>
    <property type="molecule type" value="Genomic_DNA"/>
</dbReference>
<dbReference type="CDD" id="cd08423">
    <property type="entry name" value="PBP2_LTTR_like_6"/>
    <property type="match status" value="1"/>
</dbReference>
<accession>A0A2P8DKP3</accession>
<sequence>MIDLRRLRVLQAVAHYGTVTAAANALHMTPSAASQQVRQLGRDLGTVLLEPHGRRVRLTPAARGLLSHAAAIESRWQQAAAELSASNGRPAGVLRLAGFPTAICTLLTPISQELEDANPNLTVQLRQAESADCFELLFNGGADLAIVEATPSGPAATDRRFDQRPLIDDPFELLVPEGHPLAARTSVRLEEAAEERWILCLPGSTSREHVLAACSPAGFSPSIAHEVQEWTVAAGMVAHRLGVALVPRLAQLPPGRPVTHLPIAADQAPSRRYLTCTRRGSRGSPAIAAAVDALHARAAILEAELKTPAR</sequence>
<dbReference type="PANTHER" id="PTHR30346:SF29">
    <property type="entry name" value="LYSR SUBSTRATE-BINDING"/>
    <property type="match status" value="1"/>
</dbReference>
<proteinExistence type="inferred from homology"/>
<evidence type="ECO:0000313" key="7">
    <source>
        <dbReference type="Proteomes" id="UP000240542"/>
    </source>
</evidence>
<dbReference type="SUPFAM" id="SSF53850">
    <property type="entry name" value="Periplasmic binding protein-like II"/>
    <property type="match status" value="1"/>
</dbReference>
<dbReference type="Proteomes" id="UP000240542">
    <property type="component" value="Unassembled WGS sequence"/>
</dbReference>
<evidence type="ECO:0000313" key="6">
    <source>
        <dbReference type="EMBL" id="PSK97769.1"/>
    </source>
</evidence>
<dbReference type="Pfam" id="PF03466">
    <property type="entry name" value="LysR_substrate"/>
    <property type="match status" value="1"/>
</dbReference>
<dbReference type="InterPro" id="IPR036388">
    <property type="entry name" value="WH-like_DNA-bd_sf"/>
</dbReference>
<dbReference type="OrthoDB" id="3636008at2"/>
<evidence type="ECO:0000256" key="2">
    <source>
        <dbReference type="ARBA" id="ARBA00023015"/>
    </source>
</evidence>
<protein>
    <submittedName>
        <fullName evidence="6">DNA-binding transcriptional LysR family regulator</fullName>
    </submittedName>
</protein>
<dbReference type="InterPro" id="IPR036390">
    <property type="entry name" value="WH_DNA-bd_sf"/>
</dbReference>
<dbReference type="Gene3D" id="3.40.190.10">
    <property type="entry name" value="Periplasmic binding protein-like II"/>
    <property type="match status" value="2"/>
</dbReference>
<dbReference type="Pfam" id="PF00126">
    <property type="entry name" value="HTH_1"/>
    <property type="match status" value="1"/>
</dbReference>
<dbReference type="Gene3D" id="1.10.10.10">
    <property type="entry name" value="Winged helix-like DNA-binding domain superfamily/Winged helix DNA-binding domain"/>
    <property type="match status" value="1"/>
</dbReference>